<comment type="caution">
    <text evidence="3">The sequence shown here is derived from an EMBL/GenBank/DDBJ whole genome shotgun (WGS) entry which is preliminary data.</text>
</comment>
<proteinExistence type="predicted"/>
<dbReference type="InterPro" id="IPR043129">
    <property type="entry name" value="ATPase_NBD"/>
</dbReference>
<dbReference type="Gene3D" id="3.30.420.40">
    <property type="match status" value="2"/>
</dbReference>
<organism evidence="3 4">
    <name type="scientific">Cognatilysobacter bugurensis</name>
    <dbReference type="NCBI Taxonomy" id="543356"/>
    <lineage>
        <taxon>Bacteria</taxon>
        <taxon>Pseudomonadati</taxon>
        <taxon>Pseudomonadota</taxon>
        <taxon>Gammaproteobacteria</taxon>
        <taxon>Lysobacterales</taxon>
        <taxon>Lysobacteraceae</taxon>
        <taxon>Cognatilysobacter</taxon>
    </lineage>
</organism>
<dbReference type="Proteomes" id="UP000646426">
    <property type="component" value="Unassembled WGS sequence"/>
</dbReference>
<keyword evidence="4" id="KW-1185">Reference proteome</keyword>
<dbReference type="PANTHER" id="PTHR19375">
    <property type="entry name" value="HEAT SHOCK PROTEIN 70KDA"/>
    <property type="match status" value="1"/>
</dbReference>
<dbReference type="SUPFAM" id="SSF53067">
    <property type="entry name" value="Actin-like ATPase domain"/>
    <property type="match status" value="2"/>
</dbReference>
<sequence length="481" mass="52610">MRIGIDFGTSYSAAGAVVDGQLQLVRFGDEHQFRTTVYFPLRLPDIRHFELTPELEREASLIAARATAYQREQLDRARQARAAAMREPEGRREHALAMIPTPVEQTPEQIRASSIQAVRRQWMAEQARLAREETGLDLQNALYGDEATDAYVDSGTGHLVVSPKSMLGYRLSGSARDTLLGITTHILRHIRTTASAQFGTEVRSAVLGRPVRFRSSMQEAGGVQAQQILMDAAHAAGFEAIEFLQEPAAAAIGFHRQTQSPRRVMVVDIGGGTTDLALANVGGPTPAPTILGAWGEPVGGTDVDIELSMRALMPLFGKGVTRTPVHHFYEASAAQDFERQANFRRTVFRDVDAPFDRRLERLQATGHTVRLNRAVEGAKIRLSADTVVNVELDYIEDGLRTEVQRPQVDQAASRFLSLLRTLMRGALREMQAPPEAVYLTGGMSRSPYIRDAVAVELPGTDIVQGNASLGVVTGLAYAASD</sequence>
<reference evidence="3" key="2">
    <citation type="submission" date="2020-09" db="EMBL/GenBank/DDBJ databases">
        <authorList>
            <person name="Sun Q."/>
            <person name="Kim S."/>
        </authorList>
    </citation>
    <scope>NUCLEOTIDE SEQUENCE</scope>
    <source>
        <strain evidence="3">KCTC 23077</strain>
    </source>
</reference>
<evidence type="ECO:0000313" key="4">
    <source>
        <dbReference type="Proteomes" id="UP000646426"/>
    </source>
</evidence>
<keyword evidence="2" id="KW-0067">ATP-binding</keyword>
<protein>
    <submittedName>
        <fullName evidence="3">Heat-shock protein Hsp70</fullName>
    </submittedName>
</protein>
<accession>A0A918SZI7</accession>
<gene>
    <name evidence="3" type="primary">yegD</name>
    <name evidence="3" type="ORF">GCM10007067_17660</name>
</gene>
<dbReference type="AlphaFoldDB" id="A0A918SZI7"/>
<dbReference type="GO" id="GO:0005524">
    <property type="term" value="F:ATP binding"/>
    <property type="evidence" value="ECO:0007669"/>
    <property type="project" value="UniProtKB-KW"/>
</dbReference>
<dbReference type="InterPro" id="IPR013126">
    <property type="entry name" value="Hsp_70_fam"/>
</dbReference>
<dbReference type="EMBL" id="BMYD01000002">
    <property type="protein sequence ID" value="GHA80377.1"/>
    <property type="molecule type" value="Genomic_DNA"/>
</dbReference>
<keyword evidence="1" id="KW-0547">Nucleotide-binding</keyword>
<dbReference type="GO" id="GO:0140662">
    <property type="term" value="F:ATP-dependent protein folding chaperone"/>
    <property type="evidence" value="ECO:0007669"/>
    <property type="project" value="InterPro"/>
</dbReference>
<dbReference type="RefSeq" id="WP_189455517.1">
    <property type="nucleotide sequence ID" value="NZ_BMYD01000002.1"/>
</dbReference>
<dbReference type="Gene3D" id="3.90.640.10">
    <property type="entry name" value="Actin, Chain A, domain 4"/>
    <property type="match status" value="1"/>
</dbReference>
<evidence type="ECO:0000313" key="3">
    <source>
        <dbReference type="EMBL" id="GHA80377.1"/>
    </source>
</evidence>
<evidence type="ECO:0000256" key="2">
    <source>
        <dbReference type="ARBA" id="ARBA00022840"/>
    </source>
</evidence>
<dbReference type="Pfam" id="PF00012">
    <property type="entry name" value="HSP70"/>
    <property type="match status" value="1"/>
</dbReference>
<evidence type="ECO:0000256" key="1">
    <source>
        <dbReference type="ARBA" id="ARBA00022741"/>
    </source>
</evidence>
<reference evidence="3" key="1">
    <citation type="journal article" date="2014" name="Int. J. Syst. Evol. Microbiol.">
        <title>Complete genome sequence of Corynebacterium casei LMG S-19264T (=DSM 44701T), isolated from a smear-ripened cheese.</title>
        <authorList>
            <consortium name="US DOE Joint Genome Institute (JGI-PGF)"/>
            <person name="Walter F."/>
            <person name="Albersmeier A."/>
            <person name="Kalinowski J."/>
            <person name="Ruckert C."/>
        </authorList>
    </citation>
    <scope>NUCLEOTIDE SEQUENCE</scope>
    <source>
        <strain evidence="3">KCTC 23077</strain>
    </source>
</reference>
<name>A0A918SZI7_9GAMM</name>